<dbReference type="PANTHER" id="PTHR42792:SF1">
    <property type="entry name" value="FLAGELLAR HOOK-ASSOCIATED PROTEIN 3"/>
    <property type="match status" value="1"/>
</dbReference>
<evidence type="ECO:0000256" key="1">
    <source>
        <dbReference type="ARBA" id="ARBA00004365"/>
    </source>
</evidence>
<dbReference type="InterPro" id="IPR001029">
    <property type="entry name" value="Flagellin_N"/>
</dbReference>
<dbReference type="AlphaFoldDB" id="A0A917IAL9"/>
<sequence>MSITPSGYGAFSLDTVRNRQSTSRILDMKASFTDLQRQLSTGKLSDTYEGLGAGRAKSLDVRQTLTALSGYAQTIQDATARTGVADLALTRMEKIGSDLSKSLVLSAYELDSNGQTLQQKAAKSNLQETIDLLNQDYAGRSLFAGRAADKKAVTVDADTMIAGIKAAIAARKTNDGGTAANPGRLTIATAGSVVTVTAPAPAVAPAPTYGLQLSAPKSFDFSATTPTDGQSFSMDVLMPDGATSTVRVVARSVVPSPDAGAGEISFLIGGSGAVTAGAFNTAMTSAVTALTTSADFSAASSVAGAKDYFADTANWYGGDTSATPRASATARVDEDQTVGLGMEASEPAFQNLLAQLGVFAAESFSTTVATDGDRYAALKTRVSDQIRNPVVPASPIAGKAYTIQSAHTDLALGQVAVKEAKQRNTDTQAQLENALSSVEDVTTESVAAQLLAVQNQLQASYQTTSMLSKLSLVNYL</sequence>
<comment type="similarity">
    <text evidence="3">Belongs to the bacterial flagellin family.</text>
</comment>
<dbReference type="Gene3D" id="1.20.1330.10">
    <property type="entry name" value="f41 fragment of flagellin, N-terminal domain"/>
    <property type="match status" value="1"/>
</dbReference>
<dbReference type="RefSeq" id="WP_188518938.1">
    <property type="nucleotide sequence ID" value="NZ_BMES01000002.1"/>
</dbReference>
<dbReference type="GO" id="GO:0009288">
    <property type="term" value="C:bacterial-type flagellum"/>
    <property type="evidence" value="ECO:0007669"/>
    <property type="project" value="UniProtKB-SubCell"/>
</dbReference>
<dbReference type="Proteomes" id="UP000603912">
    <property type="component" value="Unassembled WGS sequence"/>
</dbReference>
<gene>
    <name evidence="6" type="ORF">GCM10007036_34460</name>
</gene>
<dbReference type="Pfam" id="PF00669">
    <property type="entry name" value="Flagellin_N"/>
    <property type="match status" value="1"/>
</dbReference>
<dbReference type="EMBL" id="BMES01000002">
    <property type="protein sequence ID" value="GGH26569.1"/>
    <property type="molecule type" value="Genomic_DNA"/>
</dbReference>
<dbReference type="InterPro" id="IPR001492">
    <property type="entry name" value="Flagellin"/>
</dbReference>
<evidence type="ECO:0000256" key="4">
    <source>
        <dbReference type="ARBA" id="ARBA00023143"/>
    </source>
</evidence>
<reference evidence="6" key="2">
    <citation type="submission" date="2020-09" db="EMBL/GenBank/DDBJ databases">
        <authorList>
            <person name="Sun Q."/>
            <person name="Zhou Y."/>
        </authorList>
    </citation>
    <scope>NUCLEOTIDE SEQUENCE</scope>
    <source>
        <strain evidence="6">CGMCC 1.12214</strain>
    </source>
</reference>
<reference evidence="6" key="1">
    <citation type="journal article" date="2014" name="Int. J. Syst. Evol. Microbiol.">
        <title>Complete genome sequence of Corynebacterium casei LMG S-19264T (=DSM 44701T), isolated from a smear-ripened cheese.</title>
        <authorList>
            <consortium name="US DOE Joint Genome Institute (JGI-PGF)"/>
            <person name="Walter F."/>
            <person name="Albersmeier A."/>
            <person name="Kalinowski J."/>
            <person name="Ruckert C."/>
        </authorList>
    </citation>
    <scope>NUCLEOTIDE SEQUENCE</scope>
    <source>
        <strain evidence="6">CGMCC 1.12214</strain>
    </source>
</reference>
<feature type="domain" description="Flagellin N-terminal" evidence="5">
    <location>
        <begin position="23"/>
        <end position="146"/>
    </location>
</feature>
<evidence type="ECO:0000259" key="5">
    <source>
        <dbReference type="Pfam" id="PF00669"/>
    </source>
</evidence>
<dbReference type="SUPFAM" id="SSF64518">
    <property type="entry name" value="Phase 1 flagellin"/>
    <property type="match status" value="1"/>
</dbReference>
<protein>
    <recommendedName>
        <fullName evidence="5">Flagellin N-terminal domain-containing protein</fullName>
    </recommendedName>
</protein>
<comment type="subcellular location">
    <subcellularLocation>
        <location evidence="1">Bacterial flagellum</location>
    </subcellularLocation>
    <subcellularLocation>
        <location evidence="2">Secreted</location>
    </subcellularLocation>
</comment>
<name>A0A917IAL9_9HYPH</name>
<keyword evidence="7" id="KW-1185">Reference proteome</keyword>
<proteinExistence type="inferred from homology"/>
<comment type="caution">
    <text evidence="6">The sequence shown here is derived from an EMBL/GenBank/DDBJ whole genome shotgun (WGS) entry which is preliminary data.</text>
</comment>
<evidence type="ECO:0000256" key="2">
    <source>
        <dbReference type="ARBA" id="ARBA00004613"/>
    </source>
</evidence>
<dbReference type="PANTHER" id="PTHR42792">
    <property type="entry name" value="FLAGELLIN"/>
    <property type="match status" value="1"/>
</dbReference>
<evidence type="ECO:0000313" key="7">
    <source>
        <dbReference type="Proteomes" id="UP000603912"/>
    </source>
</evidence>
<keyword evidence="4" id="KW-0975">Bacterial flagellum</keyword>
<evidence type="ECO:0000313" key="6">
    <source>
        <dbReference type="EMBL" id="GGH26569.1"/>
    </source>
</evidence>
<accession>A0A917IAL9</accession>
<dbReference type="GO" id="GO:0005198">
    <property type="term" value="F:structural molecule activity"/>
    <property type="evidence" value="ECO:0007669"/>
    <property type="project" value="InterPro"/>
</dbReference>
<dbReference type="GO" id="GO:0005576">
    <property type="term" value="C:extracellular region"/>
    <property type="evidence" value="ECO:0007669"/>
    <property type="project" value="UniProtKB-SubCell"/>
</dbReference>
<evidence type="ECO:0000256" key="3">
    <source>
        <dbReference type="ARBA" id="ARBA00005709"/>
    </source>
</evidence>
<organism evidence="6 7">
    <name type="scientific">Alsobacter metallidurans</name>
    <dbReference type="NCBI Taxonomy" id="340221"/>
    <lineage>
        <taxon>Bacteria</taxon>
        <taxon>Pseudomonadati</taxon>
        <taxon>Pseudomonadota</taxon>
        <taxon>Alphaproteobacteria</taxon>
        <taxon>Hyphomicrobiales</taxon>
        <taxon>Alsobacteraceae</taxon>
        <taxon>Alsobacter</taxon>
    </lineage>
</organism>